<comment type="caution">
    <text evidence="1">The sequence shown here is derived from an EMBL/GenBank/DDBJ whole genome shotgun (WGS) entry which is preliminary data.</text>
</comment>
<reference evidence="1" key="1">
    <citation type="submission" date="2023-10" db="EMBL/GenBank/DDBJ databases">
        <authorList>
            <person name="Rodriguez Cubillos JULIANA M."/>
            <person name="De Vega J."/>
        </authorList>
    </citation>
    <scope>NUCLEOTIDE SEQUENCE</scope>
</reference>
<keyword evidence="2" id="KW-1185">Reference proteome</keyword>
<accession>A0ACB0KPU6</accession>
<dbReference type="Proteomes" id="UP001177021">
    <property type="component" value="Unassembled WGS sequence"/>
</dbReference>
<proteinExistence type="predicted"/>
<organism evidence="1 2">
    <name type="scientific">Trifolium pratense</name>
    <name type="common">Red clover</name>
    <dbReference type="NCBI Taxonomy" id="57577"/>
    <lineage>
        <taxon>Eukaryota</taxon>
        <taxon>Viridiplantae</taxon>
        <taxon>Streptophyta</taxon>
        <taxon>Embryophyta</taxon>
        <taxon>Tracheophyta</taxon>
        <taxon>Spermatophyta</taxon>
        <taxon>Magnoliopsida</taxon>
        <taxon>eudicotyledons</taxon>
        <taxon>Gunneridae</taxon>
        <taxon>Pentapetalae</taxon>
        <taxon>rosids</taxon>
        <taxon>fabids</taxon>
        <taxon>Fabales</taxon>
        <taxon>Fabaceae</taxon>
        <taxon>Papilionoideae</taxon>
        <taxon>50 kb inversion clade</taxon>
        <taxon>NPAAA clade</taxon>
        <taxon>Hologalegina</taxon>
        <taxon>IRL clade</taxon>
        <taxon>Trifolieae</taxon>
        <taxon>Trifolium</taxon>
    </lineage>
</organism>
<evidence type="ECO:0000313" key="2">
    <source>
        <dbReference type="Proteomes" id="UP001177021"/>
    </source>
</evidence>
<sequence length="356" mass="39410">MFSTTFTEIDAPHIPLNHFDFMPFQDILYSTEEEKIVDVIGHVIEKSDIKENVKDGNTKKLMDLTLEDLEMNSGEVELTQGVSKITGHVVVPLADDLMQTQRMTIEELVESPNPCSGSVLATVCEIETGSTWYYQACTECAASISLLNGQLYCGKCGQNRTAVSRFKVHVVVMDDSGSITFVLFDRVVTEILGRNVADLIAEFNQGIGSDSYPPDLNMFINKQMLFKVEITKGHVNKRYNNYNVKRATDDAAIIQKFISLHNIKMCSEENEAEYNNALIELADNSPIKGASEFVDSTNNIDEVIVLSDCETPNSKHSGKRSAANMTSLTDNVSGNGESSTTKPLKKLARVKQEPSD</sequence>
<gene>
    <name evidence="1" type="ORF">MILVUS5_LOCUS23964</name>
</gene>
<dbReference type="EMBL" id="CASHSV030000311">
    <property type="protein sequence ID" value="CAJ2657377.1"/>
    <property type="molecule type" value="Genomic_DNA"/>
</dbReference>
<protein>
    <submittedName>
        <fullName evidence="1">Uncharacterized protein</fullName>
    </submittedName>
</protein>
<name>A0ACB0KPU6_TRIPR</name>
<evidence type="ECO:0000313" key="1">
    <source>
        <dbReference type="EMBL" id="CAJ2657377.1"/>
    </source>
</evidence>